<organism evidence="5 6">
    <name type="scientific">Thermofilum adornatum 1505</name>
    <dbReference type="NCBI Taxonomy" id="697581"/>
    <lineage>
        <taxon>Archaea</taxon>
        <taxon>Thermoproteota</taxon>
        <taxon>Thermoprotei</taxon>
        <taxon>Thermofilales</taxon>
        <taxon>Thermofilaceae</taxon>
        <taxon>Thermofilum</taxon>
    </lineage>
</organism>
<sequence>MGNVKPKLVKRTAKMLVEMHPDAFTTDFEFNKRKVAELLDISSEMLRNQIAGYVTRLVKRQKLIEQKLAMRQEITMTDEEEYIKRIEGFTS</sequence>
<dbReference type="Gene3D" id="1.10.60.20">
    <property type="entry name" value="Ribosomal protein S17e-like"/>
    <property type="match status" value="1"/>
</dbReference>
<dbReference type="HAMAP" id="MF_00511">
    <property type="entry name" value="Ribosomal_eS17"/>
    <property type="match status" value="1"/>
</dbReference>
<dbReference type="InterPro" id="IPR001210">
    <property type="entry name" value="Ribosomal_eS17"/>
</dbReference>
<comment type="similarity">
    <text evidence="1 4">Belongs to the eukaryotic ribosomal protein eS17 family.</text>
</comment>
<gene>
    <name evidence="4" type="primary">rps17e</name>
    <name evidence="5" type="ORF">TCARB_1621</name>
</gene>
<dbReference type="InterPro" id="IPR036401">
    <property type="entry name" value="Ribosomal_eS17_sf"/>
</dbReference>
<dbReference type="GO" id="GO:0006412">
    <property type="term" value="P:translation"/>
    <property type="evidence" value="ECO:0007669"/>
    <property type="project" value="UniProtKB-UniRule"/>
</dbReference>
<dbReference type="KEGG" id="tcb:TCARB_1621"/>
<dbReference type="RefSeq" id="WP_020962236.1">
    <property type="nucleotide sequence ID" value="NZ_CP007493.1"/>
</dbReference>
<accession>A0A3G1AA01</accession>
<dbReference type="NCBIfam" id="NF002242">
    <property type="entry name" value="PRK01151.1"/>
    <property type="match status" value="1"/>
</dbReference>
<dbReference type="GeneID" id="16573199"/>
<keyword evidence="2 4" id="KW-0689">Ribosomal protein</keyword>
<dbReference type="AlphaFoldDB" id="A0A3G1AA01"/>
<name>A0A3G1AA01_9CREN</name>
<dbReference type="Proteomes" id="UP000266720">
    <property type="component" value="Chromosome"/>
</dbReference>
<dbReference type="PANTHER" id="PTHR10732">
    <property type="entry name" value="40S RIBOSOMAL PROTEIN S17"/>
    <property type="match status" value="1"/>
</dbReference>
<protein>
    <recommendedName>
        <fullName evidence="4">Small ribosomal subunit protein eS17</fullName>
    </recommendedName>
</protein>
<dbReference type="GO" id="GO:0005840">
    <property type="term" value="C:ribosome"/>
    <property type="evidence" value="ECO:0007669"/>
    <property type="project" value="UniProtKB-KW"/>
</dbReference>
<evidence type="ECO:0000256" key="3">
    <source>
        <dbReference type="ARBA" id="ARBA00023274"/>
    </source>
</evidence>
<dbReference type="Pfam" id="PF00833">
    <property type="entry name" value="Ribosomal_S17e"/>
    <property type="match status" value="1"/>
</dbReference>
<evidence type="ECO:0000256" key="4">
    <source>
        <dbReference type="HAMAP-Rule" id="MF_00511"/>
    </source>
</evidence>
<dbReference type="SUPFAM" id="SSF116820">
    <property type="entry name" value="Rps17e-like"/>
    <property type="match status" value="1"/>
</dbReference>
<proteinExistence type="inferred from homology"/>
<evidence type="ECO:0000313" key="5">
    <source>
        <dbReference type="EMBL" id="AJB42661.1"/>
    </source>
</evidence>
<dbReference type="GO" id="GO:0003735">
    <property type="term" value="F:structural constituent of ribosome"/>
    <property type="evidence" value="ECO:0007669"/>
    <property type="project" value="InterPro"/>
</dbReference>
<dbReference type="PANTHER" id="PTHR10732:SF0">
    <property type="entry name" value="40S RIBOSOMAL PROTEIN S17"/>
    <property type="match status" value="1"/>
</dbReference>
<reference evidence="6" key="1">
    <citation type="book" date="2010" name="EXTREMOPHILES" publisher="0:0-0">
        <title>Complete genome sequences of ten hyperthermophilic archaea reveal their metabolic capabilities and possible ecological roles.</title>
        <editorList>
            <person name="?"/>
        </editorList>
        <authorList>
            <person name="Ravin N.V."/>
            <person name="Mardanov A.V."/>
            <person name="Bonch-Osmolovskaya E.A."/>
            <person name="Skryabin K.G."/>
        </authorList>
    </citation>
    <scope>NUCLEOTIDE SEQUENCE [LARGE SCALE GENOMIC DNA]</scope>
    <source>
        <strain evidence="6">1505</strain>
    </source>
</reference>
<keyword evidence="3 4" id="KW-0687">Ribonucleoprotein</keyword>
<dbReference type="GeneID" id="25407025"/>
<dbReference type="STRING" id="697581.TCARB_1621"/>
<evidence type="ECO:0000256" key="2">
    <source>
        <dbReference type="ARBA" id="ARBA00022980"/>
    </source>
</evidence>
<dbReference type="GO" id="GO:1990904">
    <property type="term" value="C:ribonucleoprotein complex"/>
    <property type="evidence" value="ECO:0007669"/>
    <property type="project" value="UniProtKB-KW"/>
</dbReference>
<evidence type="ECO:0000256" key="1">
    <source>
        <dbReference type="ARBA" id="ARBA00010444"/>
    </source>
</evidence>
<dbReference type="EMBL" id="CP007493">
    <property type="protein sequence ID" value="AJB42661.1"/>
    <property type="molecule type" value="Genomic_DNA"/>
</dbReference>
<evidence type="ECO:0000313" key="6">
    <source>
        <dbReference type="Proteomes" id="UP000266720"/>
    </source>
</evidence>